<dbReference type="Gene3D" id="3.40.50.720">
    <property type="entry name" value="NAD(P)-binding Rossmann-like Domain"/>
    <property type="match status" value="1"/>
</dbReference>
<dbReference type="InterPro" id="IPR036291">
    <property type="entry name" value="NAD(P)-bd_dom_sf"/>
</dbReference>
<dbReference type="CDD" id="cd05269">
    <property type="entry name" value="TMR_SDR_a"/>
    <property type="match status" value="1"/>
</dbReference>
<dbReference type="GO" id="GO:0003955">
    <property type="term" value="F:NAD(P)H dehydrogenase (quinone) activity"/>
    <property type="evidence" value="ECO:0007669"/>
    <property type="project" value="UniProtKB-EC"/>
</dbReference>
<proteinExistence type="predicted"/>
<keyword evidence="2" id="KW-0560">Oxidoreductase</keyword>
<dbReference type="SUPFAM" id="SSF51735">
    <property type="entry name" value="NAD(P)-binding Rossmann-fold domains"/>
    <property type="match status" value="1"/>
</dbReference>
<reference evidence="2" key="1">
    <citation type="submission" date="2019-08" db="EMBL/GenBank/DDBJ databases">
        <authorList>
            <person name="Kucharzyk K."/>
            <person name="Murdoch R.W."/>
            <person name="Higgins S."/>
            <person name="Loffler F."/>
        </authorList>
    </citation>
    <scope>NUCLEOTIDE SEQUENCE</scope>
</reference>
<dbReference type="InterPro" id="IPR052718">
    <property type="entry name" value="NmrA-type_oxidoreductase"/>
</dbReference>
<dbReference type="EMBL" id="VSSQ01003737">
    <property type="protein sequence ID" value="MPM22111.1"/>
    <property type="molecule type" value="Genomic_DNA"/>
</dbReference>
<evidence type="ECO:0000259" key="1">
    <source>
        <dbReference type="Pfam" id="PF05368"/>
    </source>
</evidence>
<dbReference type="AlphaFoldDB" id="A0A644Y2F9"/>
<accession>A0A644Y2F9</accession>
<dbReference type="PANTHER" id="PTHR47129">
    <property type="entry name" value="QUINONE OXIDOREDUCTASE 2"/>
    <property type="match status" value="1"/>
</dbReference>
<dbReference type="PANTHER" id="PTHR47129:SF1">
    <property type="entry name" value="NMRA-LIKE DOMAIN-CONTAINING PROTEIN"/>
    <property type="match status" value="1"/>
</dbReference>
<dbReference type="Pfam" id="PF05368">
    <property type="entry name" value="NmrA"/>
    <property type="match status" value="1"/>
</dbReference>
<evidence type="ECO:0000313" key="2">
    <source>
        <dbReference type="EMBL" id="MPM22111.1"/>
    </source>
</evidence>
<name>A0A644Y2F9_9ZZZZ</name>
<protein>
    <submittedName>
        <fullName evidence="2">Quinone oxidoreductase 2</fullName>
        <ecNumber evidence="2">1.6.5.2</ecNumber>
    </submittedName>
</protein>
<organism evidence="2">
    <name type="scientific">bioreactor metagenome</name>
    <dbReference type="NCBI Taxonomy" id="1076179"/>
    <lineage>
        <taxon>unclassified sequences</taxon>
        <taxon>metagenomes</taxon>
        <taxon>ecological metagenomes</taxon>
    </lineage>
</organism>
<dbReference type="Gene3D" id="3.90.25.10">
    <property type="entry name" value="UDP-galactose 4-epimerase, domain 1"/>
    <property type="match status" value="1"/>
</dbReference>
<gene>
    <name evidence="2" type="primary">qorB_4</name>
    <name evidence="2" type="ORF">SDC9_68561</name>
</gene>
<feature type="domain" description="NmrA-like" evidence="1">
    <location>
        <begin position="2"/>
        <end position="230"/>
    </location>
</feature>
<sequence>MTILVTGANGHLGKLVVDALLAKKTDQKIAVTTREPEKASELAARGVEVRFGDFDDPSSLKKAFSGVDRLLIISTDGDNETRIRQHGNAVQAAQDAGVGYIAYTSIANASKSNLSLAEVHRATEAAILKSGIAHSFLRNNWYLENEMGFIQAAKAGAPIVTSAGQGKVGWALRSEYALAAANVLSQNTPTKNIYELSGPLATYEDLGAALSKVLGKPVTVQLVEDGAYAKGLAANGFPSFVVDFFVGAAESIRGGALAVESNDFAEVLGRPVKSLSESLKELIA</sequence>
<dbReference type="EC" id="1.6.5.2" evidence="2"/>
<dbReference type="InterPro" id="IPR008030">
    <property type="entry name" value="NmrA-like"/>
</dbReference>
<comment type="caution">
    <text evidence="2">The sequence shown here is derived from an EMBL/GenBank/DDBJ whole genome shotgun (WGS) entry which is preliminary data.</text>
</comment>